<reference evidence="1 2" key="1">
    <citation type="submission" date="2024-02" db="EMBL/GenBank/DDBJ databases">
        <title>FIRST GENOME SEQUENCES OF Leishmania (Viannia) shawi, Leishmania (Viannia) lindenbergi AND Leishmania (Viannia) utingensis.</title>
        <authorList>
            <person name="Resadore F."/>
            <person name="Custodio M.G.F."/>
            <person name="Boite M.C."/>
            <person name="Cupolillo E."/>
            <person name="Ferreira G.E.M."/>
        </authorList>
    </citation>
    <scope>NUCLEOTIDE SEQUENCE [LARGE SCALE GENOMIC DNA]</scope>
    <source>
        <strain evidence="1 2">MCEB/BR/1984/M8408</strain>
    </source>
</reference>
<name>A0ABR3EEL9_9TRYP</name>
<evidence type="ECO:0000313" key="2">
    <source>
        <dbReference type="Proteomes" id="UP001443563"/>
    </source>
</evidence>
<dbReference type="Proteomes" id="UP001443563">
    <property type="component" value="Unassembled WGS sequence"/>
</dbReference>
<accession>A0ABR3EEL9</accession>
<proteinExistence type="predicted"/>
<sequence length="168" mass="19122">MTGPRLCLPLVCSGVIYVYVLRPYAPSPMAHLPPSPTLVAFQPGHYSEHMAHTCHRRHRDGVSPPTHSFSLAAPLCGTERKRSRRFRYVHVGVHIESRRLEGESMRRKLLKWCLLSSSPSPLLHASRPLSVPHWLPPPPPLPFLSRWLSRCRCAGVRPRKRRTLNGHN</sequence>
<protein>
    <recommendedName>
        <fullName evidence="3">Secreted protein</fullName>
    </recommendedName>
</protein>
<dbReference type="EMBL" id="JBAMZM010000006">
    <property type="protein sequence ID" value="KAL0512554.1"/>
    <property type="molecule type" value="Genomic_DNA"/>
</dbReference>
<evidence type="ECO:0008006" key="3">
    <source>
        <dbReference type="Google" id="ProtNLM"/>
    </source>
</evidence>
<keyword evidence="2" id="KW-1185">Reference proteome</keyword>
<evidence type="ECO:0000313" key="1">
    <source>
        <dbReference type="EMBL" id="KAL0512554.1"/>
    </source>
</evidence>
<gene>
    <name evidence="1" type="ORF">Q4I29_000990</name>
</gene>
<organism evidence="1 2">
    <name type="scientific">Leishmania shawi</name>
    <dbReference type="NCBI Taxonomy" id="5680"/>
    <lineage>
        <taxon>Eukaryota</taxon>
        <taxon>Discoba</taxon>
        <taxon>Euglenozoa</taxon>
        <taxon>Kinetoplastea</taxon>
        <taxon>Metakinetoplastina</taxon>
        <taxon>Trypanosomatida</taxon>
        <taxon>Trypanosomatidae</taxon>
        <taxon>Leishmaniinae</taxon>
        <taxon>Leishmania</taxon>
        <taxon>Leishmania guyanensis species complex</taxon>
    </lineage>
</organism>
<comment type="caution">
    <text evidence="1">The sequence shown here is derived from an EMBL/GenBank/DDBJ whole genome shotgun (WGS) entry which is preliminary data.</text>
</comment>